<keyword evidence="2" id="KW-1185">Reference proteome</keyword>
<dbReference type="PANTHER" id="PTHR34822:SF1">
    <property type="entry name" value="GRPB FAMILY PROTEIN"/>
    <property type="match status" value="1"/>
</dbReference>
<accession>A0ABT9Z0X7</accession>
<organism evidence="1 2">
    <name type="scientific">Metabacillus niabensis</name>
    <dbReference type="NCBI Taxonomy" id="324854"/>
    <lineage>
        <taxon>Bacteria</taxon>
        <taxon>Bacillati</taxon>
        <taxon>Bacillota</taxon>
        <taxon>Bacilli</taxon>
        <taxon>Bacillales</taxon>
        <taxon>Bacillaceae</taxon>
        <taxon>Metabacillus</taxon>
    </lineage>
</organism>
<dbReference type="PANTHER" id="PTHR34822">
    <property type="entry name" value="GRPB DOMAIN PROTEIN (AFU_ORTHOLOGUE AFUA_1G01530)"/>
    <property type="match status" value="1"/>
</dbReference>
<evidence type="ECO:0000313" key="2">
    <source>
        <dbReference type="Proteomes" id="UP001232245"/>
    </source>
</evidence>
<dbReference type="EMBL" id="JAUSTZ010000003">
    <property type="protein sequence ID" value="MDQ0225913.1"/>
    <property type="molecule type" value="Genomic_DNA"/>
</dbReference>
<name>A0ABT9Z0X7_9BACI</name>
<dbReference type="Proteomes" id="UP001232245">
    <property type="component" value="Unassembled WGS sequence"/>
</dbReference>
<comment type="caution">
    <text evidence="1">The sequence shown here is derived from an EMBL/GenBank/DDBJ whole genome shotgun (WGS) entry which is preliminary data.</text>
</comment>
<sequence length="169" mass="20181">MEQVIIKDYDPNWAIQFEQEKQNIQSILANAIVDIEHIGSTSIIGLTAKPVLDIAVAVNHLDNTAYMIEPLKKLQYEFVEHNNFPHRRFFRKGQWRAGTHHLHVYQLNSESWHEQLLFRDYLRKHSNVRKEYERIKRALANKYRFNRVAYTEAKAPFIQHVLERAKEEQ</sequence>
<evidence type="ECO:0000313" key="1">
    <source>
        <dbReference type="EMBL" id="MDQ0225913.1"/>
    </source>
</evidence>
<dbReference type="Pfam" id="PF04229">
    <property type="entry name" value="GrpB"/>
    <property type="match status" value="1"/>
</dbReference>
<reference evidence="1 2" key="1">
    <citation type="submission" date="2023-07" db="EMBL/GenBank/DDBJ databases">
        <title>Genomic Encyclopedia of Type Strains, Phase IV (KMG-IV): sequencing the most valuable type-strain genomes for metagenomic binning, comparative biology and taxonomic classification.</title>
        <authorList>
            <person name="Goeker M."/>
        </authorList>
    </citation>
    <scope>NUCLEOTIDE SEQUENCE [LARGE SCALE GENOMIC DNA]</scope>
    <source>
        <strain evidence="1 2">DSM 17723</strain>
    </source>
</reference>
<dbReference type="RefSeq" id="WP_174881171.1">
    <property type="nucleotide sequence ID" value="NZ_CADEPK010000321.1"/>
</dbReference>
<proteinExistence type="predicted"/>
<gene>
    <name evidence="1" type="ORF">J2S02_002257</name>
</gene>
<dbReference type="InterPro" id="IPR007344">
    <property type="entry name" value="GrpB/CoaE"/>
</dbReference>
<dbReference type="InterPro" id="IPR043519">
    <property type="entry name" value="NT_sf"/>
</dbReference>
<dbReference type="SUPFAM" id="SSF81301">
    <property type="entry name" value="Nucleotidyltransferase"/>
    <property type="match status" value="1"/>
</dbReference>
<dbReference type="Gene3D" id="3.30.460.10">
    <property type="entry name" value="Beta Polymerase, domain 2"/>
    <property type="match status" value="1"/>
</dbReference>
<protein>
    <submittedName>
        <fullName evidence="1">GrpB-like predicted nucleotidyltransferase (UPF0157 family)</fullName>
    </submittedName>
</protein>